<dbReference type="CDD" id="cd00761">
    <property type="entry name" value="Glyco_tranf_GTA_type"/>
    <property type="match status" value="1"/>
</dbReference>
<dbReference type="InterPro" id="IPR001173">
    <property type="entry name" value="Glyco_trans_2-like"/>
</dbReference>
<protein>
    <submittedName>
        <fullName evidence="3">Glycosyltransferase family 2 protein</fullName>
    </submittedName>
</protein>
<feature type="compositionally biased region" description="Low complexity" evidence="1">
    <location>
        <begin position="292"/>
        <end position="302"/>
    </location>
</feature>
<organism evidence="3 4">
    <name type="scientific">Kribbella lupini</name>
    <dbReference type="NCBI Taxonomy" id="291602"/>
    <lineage>
        <taxon>Bacteria</taxon>
        <taxon>Bacillati</taxon>
        <taxon>Actinomycetota</taxon>
        <taxon>Actinomycetes</taxon>
        <taxon>Propionibacteriales</taxon>
        <taxon>Kribbellaceae</taxon>
        <taxon>Kribbella</taxon>
    </lineage>
</organism>
<dbReference type="EMBL" id="BAAANC010000001">
    <property type="protein sequence ID" value="GAA1511728.1"/>
    <property type="molecule type" value="Genomic_DNA"/>
</dbReference>
<evidence type="ECO:0000313" key="3">
    <source>
        <dbReference type="EMBL" id="GAA1511728.1"/>
    </source>
</evidence>
<keyword evidence="4" id="KW-1185">Reference proteome</keyword>
<dbReference type="PANTHER" id="PTHR22916:SF56">
    <property type="entry name" value="GLYCOSYL TRANSFERASE"/>
    <property type="match status" value="1"/>
</dbReference>
<feature type="region of interest" description="Disordered" evidence="1">
    <location>
        <begin position="290"/>
        <end position="318"/>
    </location>
</feature>
<sequence length="318" mass="35617">MNAVPRLTVGLPVYNGEKYLAESLDALLGQSYADFDLIISDNASTDGTEEICRDYLTRDPRISYVRQPVNIGAAPNHNYVFEQSHSELFKWASHDDLYGRDLLLRCVEALDDDRELVLAHAWQAIIDQSGDIVLKVDYPLATDDPRAPERFRSMLFTVGGDDFYGVIRSNVLRRTPLNASYHHSDRTIMAELALHGRFHQVPELLYYRRDHPDRAERAKPTIRTRAANMDPRRAGRLRNPTARLLAEYVGGFVGAIGRAPLSSADRRRCRLYLAQWLMSRALPGSSQRIEDSAAASAASATAGPDNVASGTYRRAAQE</sequence>
<dbReference type="Pfam" id="PF00535">
    <property type="entry name" value="Glycos_transf_2"/>
    <property type="match status" value="1"/>
</dbReference>
<name>A0ABN2A578_9ACTN</name>
<dbReference type="InterPro" id="IPR029044">
    <property type="entry name" value="Nucleotide-diphossugar_trans"/>
</dbReference>
<comment type="caution">
    <text evidence="3">The sequence shown here is derived from an EMBL/GenBank/DDBJ whole genome shotgun (WGS) entry which is preliminary data.</text>
</comment>
<dbReference type="PANTHER" id="PTHR22916">
    <property type="entry name" value="GLYCOSYLTRANSFERASE"/>
    <property type="match status" value="1"/>
</dbReference>
<feature type="domain" description="Glycosyltransferase 2-like" evidence="2">
    <location>
        <begin position="9"/>
        <end position="137"/>
    </location>
</feature>
<accession>A0ABN2A578</accession>
<reference evidence="3 4" key="1">
    <citation type="journal article" date="2019" name="Int. J. Syst. Evol. Microbiol.">
        <title>The Global Catalogue of Microorganisms (GCM) 10K type strain sequencing project: providing services to taxonomists for standard genome sequencing and annotation.</title>
        <authorList>
            <consortium name="The Broad Institute Genomics Platform"/>
            <consortium name="The Broad Institute Genome Sequencing Center for Infectious Disease"/>
            <person name="Wu L."/>
            <person name="Ma J."/>
        </authorList>
    </citation>
    <scope>NUCLEOTIDE SEQUENCE [LARGE SCALE GENOMIC DNA]</scope>
    <source>
        <strain evidence="3 4">JCM 14303</strain>
    </source>
</reference>
<proteinExistence type="predicted"/>
<dbReference type="SUPFAM" id="SSF53448">
    <property type="entry name" value="Nucleotide-diphospho-sugar transferases"/>
    <property type="match status" value="1"/>
</dbReference>
<evidence type="ECO:0000256" key="1">
    <source>
        <dbReference type="SAM" id="MobiDB-lite"/>
    </source>
</evidence>
<evidence type="ECO:0000313" key="4">
    <source>
        <dbReference type="Proteomes" id="UP001500363"/>
    </source>
</evidence>
<dbReference type="Proteomes" id="UP001500363">
    <property type="component" value="Unassembled WGS sequence"/>
</dbReference>
<dbReference type="Gene3D" id="3.90.550.10">
    <property type="entry name" value="Spore Coat Polysaccharide Biosynthesis Protein SpsA, Chain A"/>
    <property type="match status" value="1"/>
</dbReference>
<gene>
    <name evidence="3" type="ORF">GCM10009741_06440</name>
</gene>
<dbReference type="RefSeq" id="WP_344169036.1">
    <property type="nucleotide sequence ID" value="NZ_BAAANC010000001.1"/>
</dbReference>
<evidence type="ECO:0000259" key="2">
    <source>
        <dbReference type="Pfam" id="PF00535"/>
    </source>
</evidence>